<dbReference type="Gene3D" id="1.25.40.10">
    <property type="entry name" value="Tetratricopeptide repeat domain"/>
    <property type="match status" value="1"/>
</dbReference>
<dbReference type="InterPro" id="IPR019734">
    <property type="entry name" value="TPR_rpt"/>
</dbReference>
<dbReference type="InterPro" id="IPR011990">
    <property type="entry name" value="TPR-like_helical_dom_sf"/>
</dbReference>
<dbReference type="EMBL" id="JAPMOS010000010">
    <property type="protein sequence ID" value="KAJ4460877.1"/>
    <property type="molecule type" value="Genomic_DNA"/>
</dbReference>
<evidence type="ECO:0000256" key="1">
    <source>
        <dbReference type="ARBA" id="ARBA00009884"/>
    </source>
</evidence>
<feature type="region of interest" description="Disordered" evidence="5">
    <location>
        <begin position="342"/>
        <end position="377"/>
    </location>
</feature>
<dbReference type="Pfam" id="PF00995">
    <property type="entry name" value="Sec1"/>
    <property type="match status" value="2"/>
</dbReference>
<evidence type="ECO:0000256" key="2">
    <source>
        <dbReference type="ARBA" id="ARBA00022737"/>
    </source>
</evidence>
<accession>A0ABQ8UT32</accession>
<dbReference type="SUPFAM" id="SSF56815">
    <property type="entry name" value="Sec1/munc18-like (SM) proteins"/>
    <property type="match status" value="1"/>
</dbReference>
<sequence>MQAKLFESVVNFLRQAQVAPEKAESIEAAATLLEQSLDIHPTSEQDRFKMLVTLFTIGEQVAREVQTGEKKAKFEQYHQQLETMGFYRRVQDNEIARAEQLGKAIFKFNENYHIAAAKALQASPPASATVPAPAPVDVAAAPAAPPASLTDEDKKRAEDLKTAGNKLFAAQLFDEALTCYNEAIRIREDAIYLANRGATYLSKANYTRALQDLDRSLELNPNYAKAHSRKGLCHLEMGQYPEAIRAFERAVALDPENSSFRENLADARRRAGSAAGAAVSGSASASASAGASAGASSGPSTQTGASAPSFPNLGGMDFGAMLNNPMVANMIGSMANSFFGSMGSAQGSHPPADEHEVTNDEETPEDGEAGTEEGARPATGELEQHLTEMFSSMGVNREQIHGIFEDVRNSADLEALAHDPAVAGMMSGGQFSMEGFQRLSQNPAFQRGALSFSSALLGELRPSPGPMDLIAFSRNILSNLFERDSRMKALITDDATKSMINAIFTHSELVQKNVFLLENIEIQARSTMPPCVLHAIVFVRPTRQNIDLLCREIRCPKFARYHLIFTNALDERSDTRPNLNNIAEADAFEVVATVQECFLDVIPHECHIFTVADTANTAPANKPAPALPAESLQRDFPPPGGAGRAPSAVTLMMERTSWDTATQDLVIAIRNSVRHRRWLVVALPSLHCAVLGCGGSLLWVVTSPRLVSFFLSLHKMPHIRYASNSPAASFLASRVHDYFQRLPADERTRLLPFDESRPSTPPVLLILDRREDPITPLLKQGLWTYEAMIQQVVGIRNGRIPLAGLAVPAHMQEGELQLSPSLDPDFFGQLRYEDYGLFTTHVGELVAAVGERMERRKQCTTMVQLNQFVSELPRLQELSSLASKHVALSSAISGAVERERLFELSEVEQELACQQDHAEAKKLVERAIRDEGFSLEARLNLVTLYALRYQTQDSGMTQTASVRHDPPRLPVSPSLPASGGTFDPMPHVGAR</sequence>
<dbReference type="InterPro" id="IPR001619">
    <property type="entry name" value="Sec1-like"/>
</dbReference>
<reference evidence="6" key="1">
    <citation type="journal article" date="2022" name="bioRxiv">
        <title>Genomics of Preaxostyla Flagellates Illuminates Evolutionary Transitions and the Path Towards Mitochondrial Loss.</title>
        <authorList>
            <person name="Novak L.V.F."/>
            <person name="Treitli S.C."/>
            <person name="Pyrih J."/>
            <person name="Halakuc P."/>
            <person name="Pipaliya S.V."/>
            <person name="Vacek V."/>
            <person name="Brzon O."/>
            <person name="Soukal P."/>
            <person name="Eme L."/>
            <person name="Dacks J.B."/>
            <person name="Karnkowska A."/>
            <person name="Elias M."/>
            <person name="Hampl V."/>
        </authorList>
    </citation>
    <scope>NUCLEOTIDE SEQUENCE</scope>
    <source>
        <strain evidence="6">RCP-MX</strain>
    </source>
</reference>
<protein>
    <submittedName>
        <fullName evidence="6">Vacuolar protein sorting 45A</fullName>
    </submittedName>
</protein>
<dbReference type="Proteomes" id="UP001141327">
    <property type="component" value="Unassembled WGS sequence"/>
</dbReference>
<feature type="region of interest" description="Disordered" evidence="5">
    <location>
        <begin position="955"/>
        <end position="991"/>
    </location>
</feature>
<gene>
    <name evidence="6" type="ORF">PAPYR_2712</name>
</gene>
<dbReference type="PROSITE" id="PS50293">
    <property type="entry name" value="TPR_REGION"/>
    <property type="match status" value="1"/>
</dbReference>
<dbReference type="InterPro" id="IPR027482">
    <property type="entry name" value="Sec1-like_dom2"/>
</dbReference>
<evidence type="ECO:0000256" key="3">
    <source>
        <dbReference type="ARBA" id="ARBA00022803"/>
    </source>
</evidence>
<comment type="similarity">
    <text evidence="1">Belongs to the STXBP/unc-18/SEC1 family.</text>
</comment>
<evidence type="ECO:0000256" key="5">
    <source>
        <dbReference type="SAM" id="MobiDB-lite"/>
    </source>
</evidence>
<dbReference type="SUPFAM" id="SSF48452">
    <property type="entry name" value="TPR-like"/>
    <property type="match status" value="1"/>
</dbReference>
<dbReference type="Pfam" id="PF00515">
    <property type="entry name" value="TPR_1"/>
    <property type="match status" value="1"/>
</dbReference>
<feature type="repeat" description="TPR" evidence="4">
    <location>
        <begin position="190"/>
        <end position="223"/>
    </location>
</feature>
<keyword evidence="7" id="KW-1185">Reference proteome</keyword>
<organism evidence="6 7">
    <name type="scientific">Paratrimastix pyriformis</name>
    <dbReference type="NCBI Taxonomy" id="342808"/>
    <lineage>
        <taxon>Eukaryota</taxon>
        <taxon>Metamonada</taxon>
        <taxon>Preaxostyla</taxon>
        <taxon>Paratrimastigidae</taxon>
        <taxon>Paratrimastix</taxon>
    </lineage>
</organism>
<evidence type="ECO:0000313" key="6">
    <source>
        <dbReference type="EMBL" id="KAJ4460877.1"/>
    </source>
</evidence>
<dbReference type="InterPro" id="IPR043154">
    <property type="entry name" value="Sec-1-like_dom1"/>
</dbReference>
<feature type="region of interest" description="Disordered" evidence="5">
    <location>
        <begin position="287"/>
        <end position="308"/>
    </location>
</feature>
<dbReference type="PANTHER" id="PTHR45831">
    <property type="entry name" value="LD24721P"/>
    <property type="match status" value="1"/>
</dbReference>
<name>A0ABQ8UT32_9EUKA</name>
<feature type="compositionally biased region" description="Acidic residues" evidence="5">
    <location>
        <begin position="359"/>
        <end position="371"/>
    </location>
</feature>
<dbReference type="PANTHER" id="PTHR45831:SF2">
    <property type="entry name" value="LD24721P"/>
    <property type="match status" value="1"/>
</dbReference>
<keyword evidence="3 4" id="KW-0802">TPR repeat</keyword>
<proteinExistence type="inferred from homology"/>
<dbReference type="Gene3D" id="3.40.50.1910">
    <property type="match status" value="1"/>
</dbReference>
<comment type="caution">
    <text evidence="6">The sequence shown here is derived from an EMBL/GenBank/DDBJ whole genome shotgun (WGS) entry which is preliminary data.</text>
</comment>
<dbReference type="Pfam" id="PF13181">
    <property type="entry name" value="TPR_8"/>
    <property type="match status" value="1"/>
</dbReference>
<dbReference type="InterPro" id="IPR036045">
    <property type="entry name" value="Sec1-like_sf"/>
</dbReference>
<dbReference type="PROSITE" id="PS50005">
    <property type="entry name" value="TPR"/>
    <property type="match status" value="2"/>
</dbReference>
<evidence type="ECO:0000256" key="4">
    <source>
        <dbReference type="PROSITE-ProRule" id="PRU00339"/>
    </source>
</evidence>
<feature type="repeat" description="TPR" evidence="4">
    <location>
        <begin position="224"/>
        <end position="257"/>
    </location>
</feature>
<keyword evidence="2" id="KW-0677">Repeat</keyword>
<dbReference type="Gene3D" id="3.40.50.2060">
    <property type="match status" value="1"/>
</dbReference>
<dbReference type="InterPro" id="IPR047150">
    <property type="entry name" value="SGT"/>
</dbReference>
<dbReference type="SMART" id="SM00028">
    <property type="entry name" value="TPR"/>
    <property type="match status" value="3"/>
</dbReference>
<feature type="compositionally biased region" description="Low complexity" evidence="5">
    <location>
        <begin position="287"/>
        <end position="307"/>
    </location>
</feature>
<evidence type="ECO:0000313" key="7">
    <source>
        <dbReference type="Proteomes" id="UP001141327"/>
    </source>
</evidence>